<dbReference type="InterPro" id="IPR017961">
    <property type="entry name" value="DNA_pol_Y-fam_little_finger"/>
</dbReference>
<dbReference type="GO" id="GO:0042276">
    <property type="term" value="P:error-prone translesion synthesis"/>
    <property type="evidence" value="ECO:0007669"/>
    <property type="project" value="TreeGrafter"/>
</dbReference>
<name>A0A1C7NP71_9FUNG</name>
<dbReference type="Gene3D" id="3.30.70.270">
    <property type="match status" value="1"/>
</dbReference>
<dbReference type="GO" id="GO:0003684">
    <property type="term" value="F:damaged DNA binding"/>
    <property type="evidence" value="ECO:0007669"/>
    <property type="project" value="InterPro"/>
</dbReference>
<keyword evidence="8" id="KW-0539">Nucleus</keyword>
<reference evidence="13 14" key="1">
    <citation type="submission" date="2016-03" db="EMBL/GenBank/DDBJ databases">
        <title>Choanephora cucurbitarum.</title>
        <authorList>
            <person name="Min B."/>
            <person name="Park H."/>
            <person name="Park J.-H."/>
            <person name="Shin H.-D."/>
            <person name="Choi I.-G."/>
        </authorList>
    </citation>
    <scope>NUCLEOTIDE SEQUENCE [LARGE SCALE GENOMIC DNA]</scope>
    <source>
        <strain evidence="13 14">KUS-F28377</strain>
    </source>
</reference>
<dbReference type="Pfam" id="PF21704">
    <property type="entry name" value="POLH-Rev1_HhH"/>
    <property type="match status" value="1"/>
</dbReference>
<evidence type="ECO:0000256" key="8">
    <source>
        <dbReference type="ARBA" id="ARBA00023242"/>
    </source>
</evidence>
<evidence type="ECO:0000256" key="3">
    <source>
        <dbReference type="ARBA" id="ARBA00022723"/>
    </source>
</evidence>
<dbReference type="PROSITE" id="PS51907">
    <property type="entry name" value="ZF_UBZ3"/>
    <property type="match status" value="1"/>
</dbReference>
<feature type="domain" description="UBZ3-type" evidence="12">
    <location>
        <begin position="505"/>
        <end position="539"/>
    </location>
</feature>
<evidence type="ECO:0000259" key="11">
    <source>
        <dbReference type="PROSITE" id="PS50173"/>
    </source>
</evidence>
<gene>
    <name evidence="13" type="primary">eso1</name>
    <name evidence="13" type="ORF">A0J61_01694</name>
</gene>
<dbReference type="SUPFAM" id="SSF100879">
    <property type="entry name" value="Lesion bypass DNA polymerase (Y-family), little finger domain"/>
    <property type="match status" value="1"/>
</dbReference>
<dbReference type="InterPro" id="IPR043502">
    <property type="entry name" value="DNA/RNA_pol_sf"/>
</dbReference>
<dbReference type="FunCoup" id="A0A1C7NP71">
    <property type="interactions" value="251"/>
</dbReference>
<dbReference type="GO" id="GO:0003887">
    <property type="term" value="F:DNA-directed DNA polymerase activity"/>
    <property type="evidence" value="ECO:0007669"/>
    <property type="project" value="TreeGrafter"/>
</dbReference>
<dbReference type="GO" id="GO:0008270">
    <property type="term" value="F:zinc ion binding"/>
    <property type="evidence" value="ECO:0007669"/>
    <property type="project" value="UniProtKB-KW"/>
</dbReference>
<dbReference type="Pfam" id="PF00817">
    <property type="entry name" value="IMS"/>
    <property type="match status" value="1"/>
</dbReference>
<dbReference type="PIRSF" id="PIRSF036603">
    <property type="entry name" value="DPol_eta"/>
    <property type="match status" value="1"/>
</dbReference>
<dbReference type="EMBL" id="LUGH01000056">
    <property type="protein sequence ID" value="OBZ90256.1"/>
    <property type="molecule type" value="Genomic_DNA"/>
</dbReference>
<dbReference type="GO" id="GO:0035861">
    <property type="term" value="C:site of double-strand break"/>
    <property type="evidence" value="ECO:0007669"/>
    <property type="project" value="TreeGrafter"/>
</dbReference>
<dbReference type="GO" id="GO:0007064">
    <property type="term" value="P:mitotic sister chromatid cohesion"/>
    <property type="evidence" value="ECO:0007669"/>
    <property type="project" value="UniProtKB-ARBA"/>
</dbReference>
<evidence type="ECO:0000313" key="14">
    <source>
        <dbReference type="Proteomes" id="UP000093000"/>
    </source>
</evidence>
<dbReference type="SUPFAM" id="SSF56672">
    <property type="entry name" value="DNA/RNA polymerases"/>
    <property type="match status" value="1"/>
</dbReference>
<feature type="domain" description="UmuC" evidence="11">
    <location>
        <begin position="14"/>
        <end position="278"/>
    </location>
</feature>
<dbReference type="InterPro" id="IPR041298">
    <property type="entry name" value="UBZ3"/>
</dbReference>
<dbReference type="Pfam" id="PF11799">
    <property type="entry name" value="IMS_C"/>
    <property type="match status" value="1"/>
</dbReference>
<keyword evidence="3" id="KW-0479">Metal-binding</keyword>
<accession>A0A1C7NP71</accession>
<evidence type="ECO:0000256" key="10">
    <source>
        <dbReference type="SAM" id="MobiDB-lite"/>
    </source>
</evidence>
<keyword evidence="6" id="KW-0862">Zinc</keyword>
<evidence type="ECO:0000259" key="12">
    <source>
        <dbReference type="PROSITE" id="PS51907"/>
    </source>
</evidence>
<dbReference type="AlphaFoldDB" id="A0A1C7NP71"/>
<dbReference type="FunFam" id="3.40.1170.60:FF:000008">
    <property type="entry name" value="DNA polymerase eta subunit"/>
    <property type="match status" value="1"/>
</dbReference>
<proteinExistence type="predicted"/>
<comment type="subcellular location">
    <subcellularLocation>
        <location evidence="1">Nucleus</location>
    </subcellularLocation>
</comment>
<keyword evidence="7" id="KW-0234">DNA repair</keyword>
<dbReference type="Gene3D" id="3.30.1490.100">
    <property type="entry name" value="DNA polymerase, Y-family, little finger domain"/>
    <property type="match status" value="1"/>
</dbReference>
<feature type="region of interest" description="Disordered" evidence="10">
    <location>
        <begin position="539"/>
        <end position="579"/>
    </location>
</feature>
<dbReference type="Proteomes" id="UP000093000">
    <property type="component" value="Unassembled WGS sequence"/>
</dbReference>
<dbReference type="InterPro" id="IPR001126">
    <property type="entry name" value="UmuC"/>
</dbReference>
<dbReference type="PANTHER" id="PTHR45873:SF1">
    <property type="entry name" value="DNA POLYMERASE ETA"/>
    <property type="match status" value="1"/>
</dbReference>
<dbReference type="InterPro" id="IPR043128">
    <property type="entry name" value="Rev_trsase/Diguanyl_cyclase"/>
</dbReference>
<evidence type="ECO:0000256" key="6">
    <source>
        <dbReference type="ARBA" id="ARBA00022833"/>
    </source>
</evidence>
<evidence type="ECO:0000256" key="1">
    <source>
        <dbReference type="ARBA" id="ARBA00004123"/>
    </source>
</evidence>
<sequence length="579" mass="66464">MDLLPTALHNSRCILHVDLDHSQVNLLSTEQVRLGIPPEIPAAVQQWHGLIAVNYAARKSGIKRMTNVTEAKKLCPNIRLMHVATYGPGDKEPKYHKNPDRNTHKVSLDAYREASREIFKIFHKHCDVIRKVGTDEGFMDVTKTVNQRLRERYIDRMPELLDKMDQDVCGVEVPWDQLGVTIESQEEEQRRLEGHEQVWSSTTWKDLQLALGAELAAEIRNEIYDTLKYTCSAGIAHNKTLAKLGSSQNKPNKQTVLRDIARLDFMRDIPFQKIRNLGGKLGSEIGSDLEAEKTSELWSYSVEELQNRFGPSTGLHIYNICRGIDHEEVIPSKPPQSLMASKSFRPPLTNTKEVEPWFSILAVELHNRITRANEEFNMWPTNINVRYDNEGHRNYRSKTMGSIHKDDMKSHEHLAKRASVLFNSLNDTYPCYGLDLCAYGLTPDESSKSHTLNRFFIKSDKTISAHHANGLEHAMLTNSTTTSSKQQKVKKNLFHFYMDKTSSHQDEALFVCDKCQQKVPTNKAAEHADYHFALELSLKEREQQRHPTQDKKRKPTVADQERLEKRPKKSLFFQPRSSS</sequence>
<evidence type="ECO:0000313" key="13">
    <source>
        <dbReference type="EMBL" id="OBZ90256.1"/>
    </source>
</evidence>
<feature type="compositionally biased region" description="Basic and acidic residues" evidence="10">
    <location>
        <begin position="539"/>
        <end position="550"/>
    </location>
</feature>
<organism evidence="13 14">
    <name type="scientific">Choanephora cucurbitarum</name>
    <dbReference type="NCBI Taxonomy" id="101091"/>
    <lineage>
        <taxon>Eukaryota</taxon>
        <taxon>Fungi</taxon>
        <taxon>Fungi incertae sedis</taxon>
        <taxon>Mucoromycota</taxon>
        <taxon>Mucoromycotina</taxon>
        <taxon>Mucoromycetes</taxon>
        <taxon>Mucorales</taxon>
        <taxon>Mucorineae</taxon>
        <taxon>Choanephoraceae</taxon>
        <taxon>Choanephoroideae</taxon>
        <taxon>Choanephora</taxon>
    </lineage>
</organism>
<evidence type="ECO:0000256" key="4">
    <source>
        <dbReference type="ARBA" id="ARBA00022763"/>
    </source>
</evidence>
<dbReference type="FunFam" id="1.10.150.20:FF:000014">
    <property type="entry name" value="Polymerase (DNA directed), eta"/>
    <property type="match status" value="1"/>
</dbReference>
<dbReference type="GO" id="GO:0005657">
    <property type="term" value="C:replication fork"/>
    <property type="evidence" value="ECO:0007669"/>
    <property type="project" value="UniProtKB-ARBA"/>
</dbReference>
<comment type="caution">
    <text evidence="13">The sequence shown here is derived from an EMBL/GenBank/DDBJ whole genome shotgun (WGS) entry which is preliminary data.</text>
</comment>
<dbReference type="GO" id="GO:0009314">
    <property type="term" value="P:response to radiation"/>
    <property type="evidence" value="ECO:0007669"/>
    <property type="project" value="TreeGrafter"/>
</dbReference>
<keyword evidence="14" id="KW-1185">Reference proteome</keyword>
<keyword evidence="5" id="KW-0863">Zinc-finger</keyword>
<evidence type="ECO:0000256" key="2">
    <source>
        <dbReference type="ARBA" id="ARBA00022679"/>
    </source>
</evidence>
<dbReference type="GO" id="GO:0006281">
    <property type="term" value="P:DNA repair"/>
    <property type="evidence" value="ECO:0007669"/>
    <property type="project" value="UniProtKB-KW"/>
</dbReference>
<evidence type="ECO:0000256" key="9">
    <source>
        <dbReference type="ARBA" id="ARBA00044975"/>
    </source>
</evidence>
<dbReference type="InterPro" id="IPR052230">
    <property type="entry name" value="DNA_polymerase_eta"/>
</dbReference>
<dbReference type="InterPro" id="IPR036775">
    <property type="entry name" value="DNA_pol_Y-fam_lit_finger_sf"/>
</dbReference>
<dbReference type="GO" id="GO:0005634">
    <property type="term" value="C:nucleus"/>
    <property type="evidence" value="ECO:0007669"/>
    <property type="project" value="UniProtKB-SubCell"/>
</dbReference>
<keyword evidence="2 13" id="KW-0808">Transferase</keyword>
<dbReference type="OrthoDB" id="5723at2759"/>
<dbReference type="Gene3D" id="3.40.1170.60">
    <property type="match status" value="1"/>
</dbReference>
<dbReference type="GO" id="GO:0070987">
    <property type="term" value="P:error-free translesion synthesis"/>
    <property type="evidence" value="ECO:0007669"/>
    <property type="project" value="UniProtKB-ARBA"/>
</dbReference>
<keyword evidence="4" id="KW-0227">DNA damage</keyword>
<protein>
    <recommendedName>
        <fullName evidence="9">DNA polymerase eta</fullName>
    </recommendedName>
</protein>
<dbReference type="InParanoid" id="A0A1C7NP71"/>
<dbReference type="STRING" id="101091.A0A1C7NP71"/>
<dbReference type="Gene3D" id="1.10.150.20">
    <property type="entry name" value="5' to 3' exonuclease, C-terminal subdomain"/>
    <property type="match status" value="1"/>
</dbReference>
<dbReference type="PROSITE" id="PS50173">
    <property type="entry name" value="UMUC"/>
    <property type="match status" value="1"/>
</dbReference>
<dbReference type="Pfam" id="PF18439">
    <property type="entry name" value="zf_UBZ"/>
    <property type="match status" value="1"/>
</dbReference>
<evidence type="ECO:0000256" key="5">
    <source>
        <dbReference type="ARBA" id="ARBA00022771"/>
    </source>
</evidence>
<evidence type="ECO:0000256" key="7">
    <source>
        <dbReference type="ARBA" id="ARBA00023204"/>
    </source>
</evidence>
<dbReference type="PANTHER" id="PTHR45873">
    <property type="entry name" value="DNA POLYMERASE ETA"/>
    <property type="match status" value="1"/>
</dbReference>